<gene>
    <name evidence="1" type="ORF">BV25DRAFT_1827656</name>
</gene>
<keyword evidence="2" id="KW-1185">Reference proteome</keyword>
<evidence type="ECO:0000313" key="2">
    <source>
        <dbReference type="Proteomes" id="UP000814140"/>
    </source>
</evidence>
<accession>A0ACB8SX55</accession>
<sequence>MAFHQNSVKSFTLNGVVQDNATNEFVPVALHRMTAPLDLVHSHYHPRPNPSFASLLLESVPERPPSLLPPPGEAYLRARLGEFIGDGHSSVVFGLEDIQLDGSSPDQQSVPRLVVKIARSNRLAALAREAWFYDEMECLQGSTIARCYGWFEVELAPNQSVPAWREHPAEDPDEYDAALDCDQVVHPDQLKRTARRDLLSVLVLERLGERLQPGPHPDAVKNDIISLYEDISHLGISASKDIRRQNILEAPHDEPRLPSLPSPFTKCTHSWRVVDFELGFKANYTPLQFKMSYDDFADQMFEDIEQEAFADNGPFPDVDGFSDSEYETT</sequence>
<reference evidence="1" key="2">
    <citation type="journal article" date="2022" name="New Phytol.">
        <title>Evolutionary transition to the ectomycorrhizal habit in the genomes of a hyperdiverse lineage of mushroom-forming fungi.</title>
        <authorList>
            <person name="Looney B."/>
            <person name="Miyauchi S."/>
            <person name="Morin E."/>
            <person name="Drula E."/>
            <person name="Courty P.E."/>
            <person name="Kohler A."/>
            <person name="Kuo A."/>
            <person name="LaButti K."/>
            <person name="Pangilinan J."/>
            <person name="Lipzen A."/>
            <person name="Riley R."/>
            <person name="Andreopoulos W."/>
            <person name="He G."/>
            <person name="Johnson J."/>
            <person name="Nolan M."/>
            <person name="Tritt A."/>
            <person name="Barry K.W."/>
            <person name="Grigoriev I.V."/>
            <person name="Nagy L.G."/>
            <person name="Hibbett D."/>
            <person name="Henrissat B."/>
            <person name="Matheny P.B."/>
            <person name="Labbe J."/>
            <person name="Martin F.M."/>
        </authorList>
    </citation>
    <scope>NUCLEOTIDE SEQUENCE</scope>
    <source>
        <strain evidence="1">HHB10654</strain>
    </source>
</reference>
<reference evidence="1" key="1">
    <citation type="submission" date="2021-03" db="EMBL/GenBank/DDBJ databases">
        <authorList>
            <consortium name="DOE Joint Genome Institute"/>
            <person name="Ahrendt S."/>
            <person name="Looney B.P."/>
            <person name="Miyauchi S."/>
            <person name="Morin E."/>
            <person name="Drula E."/>
            <person name="Courty P.E."/>
            <person name="Chicoki N."/>
            <person name="Fauchery L."/>
            <person name="Kohler A."/>
            <person name="Kuo A."/>
            <person name="Labutti K."/>
            <person name="Pangilinan J."/>
            <person name="Lipzen A."/>
            <person name="Riley R."/>
            <person name="Andreopoulos W."/>
            <person name="He G."/>
            <person name="Johnson J."/>
            <person name="Barry K.W."/>
            <person name="Grigoriev I.V."/>
            <person name="Nagy L."/>
            <person name="Hibbett D."/>
            <person name="Henrissat B."/>
            <person name="Matheny P.B."/>
            <person name="Labbe J."/>
            <person name="Martin F."/>
        </authorList>
    </citation>
    <scope>NUCLEOTIDE SEQUENCE</scope>
    <source>
        <strain evidence="1">HHB10654</strain>
    </source>
</reference>
<name>A0ACB8SX55_9AGAM</name>
<protein>
    <submittedName>
        <fullName evidence="1">Uncharacterized protein</fullName>
    </submittedName>
</protein>
<dbReference type="Proteomes" id="UP000814140">
    <property type="component" value="Unassembled WGS sequence"/>
</dbReference>
<proteinExistence type="predicted"/>
<dbReference type="EMBL" id="MU277217">
    <property type="protein sequence ID" value="KAI0060767.1"/>
    <property type="molecule type" value="Genomic_DNA"/>
</dbReference>
<evidence type="ECO:0000313" key="1">
    <source>
        <dbReference type="EMBL" id="KAI0060767.1"/>
    </source>
</evidence>
<organism evidence="1 2">
    <name type="scientific">Artomyces pyxidatus</name>
    <dbReference type="NCBI Taxonomy" id="48021"/>
    <lineage>
        <taxon>Eukaryota</taxon>
        <taxon>Fungi</taxon>
        <taxon>Dikarya</taxon>
        <taxon>Basidiomycota</taxon>
        <taxon>Agaricomycotina</taxon>
        <taxon>Agaricomycetes</taxon>
        <taxon>Russulales</taxon>
        <taxon>Auriscalpiaceae</taxon>
        <taxon>Artomyces</taxon>
    </lineage>
</organism>
<comment type="caution">
    <text evidence="1">The sequence shown here is derived from an EMBL/GenBank/DDBJ whole genome shotgun (WGS) entry which is preliminary data.</text>
</comment>